<comment type="caution">
    <text evidence="1">The sequence shown here is derived from an EMBL/GenBank/DDBJ whole genome shotgun (WGS) entry which is preliminary data.</text>
</comment>
<gene>
    <name evidence="1" type="ORF">E2C01_054154</name>
</gene>
<sequence>MHSEFWCIKRWNTPKQHLFDIFNSFDK</sequence>
<organism evidence="1 2">
    <name type="scientific">Portunus trituberculatus</name>
    <name type="common">Swimming crab</name>
    <name type="synonym">Neptunus trituberculatus</name>
    <dbReference type="NCBI Taxonomy" id="210409"/>
    <lineage>
        <taxon>Eukaryota</taxon>
        <taxon>Metazoa</taxon>
        <taxon>Ecdysozoa</taxon>
        <taxon>Arthropoda</taxon>
        <taxon>Crustacea</taxon>
        <taxon>Multicrustacea</taxon>
        <taxon>Malacostraca</taxon>
        <taxon>Eumalacostraca</taxon>
        <taxon>Eucarida</taxon>
        <taxon>Decapoda</taxon>
        <taxon>Pleocyemata</taxon>
        <taxon>Brachyura</taxon>
        <taxon>Eubrachyura</taxon>
        <taxon>Portunoidea</taxon>
        <taxon>Portunidae</taxon>
        <taxon>Portuninae</taxon>
        <taxon>Portunus</taxon>
    </lineage>
</organism>
<dbReference type="Proteomes" id="UP000324222">
    <property type="component" value="Unassembled WGS sequence"/>
</dbReference>
<keyword evidence="2" id="KW-1185">Reference proteome</keyword>
<name>A0A5B7GSF2_PORTR</name>
<evidence type="ECO:0000313" key="2">
    <source>
        <dbReference type="Proteomes" id="UP000324222"/>
    </source>
</evidence>
<dbReference type="AlphaFoldDB" id="A0A5B7GSF2"/>
<dbReference type="EMBL" id="VSRR010017197">
    <property type="protein sequence ID" value="MPC60117.1"/>
    <property type="molecule type" value="Genomic_DNA"/>
</dbReference>
<protein>
    <submittedName>
        <fullName evidence="1">Uncharacterized protein</fullName>
    </submittedName>
</protein>
<proteinExistence type="predicted"/>
<reference evidence="1 2" key="1">
    <citation type="submission" date="2019-05" db="EMBL/GenBank/DDBJ databases">
        <title>Another draft genome of Portunus trituberculatus and its Hox gene families provides insights of decapod evolution.</title>
        <authorList>
            <person name="Jeong J.-H."/>
            <person name="Song I."/>
            <person name="Kim S."/>
            <person name="Choi T."/>
            <person name="Kim D."/>
            <person name="Ryu S."/>
            <person name="Kim W."/>
        </authorList>
    </citation>
    <scope>NUCLEOTIDE SEQUENCE [LARGE SCALE GENOMIC DNA]</scope>
    <source>
        <tissue evidence="1">Muscle</tissue>
    </source>
</reference>
<evidence type="ECO:0000313" key="1">
    <source>
        <dbReference type="EMBL" id="MPC60117.1"/>
    </source>
</evidence>
<accession>A0A5B7GSF2</accession>